<dbReference type="Proteomes" id="UP000008974">
    <property type="component" value="Unassembled WGS sequence"/>
</dbReference>
<dbReference type="OrthoDB" id="10256479at2759"/>
<evidence type="ECO:0000313" key="3">
    <source>
        <dbReference type="Proteomes" id="UP000008974"/>
    </source>
</evidence>
<dbReference type="VEuPathDB" id="GiardiaDB:GLP15_1222"/>
<sequence>MDLYVVQELFMSKSAPDNFASTLEGQAWLVPKVVESILSVEPGSLVVTDLPHDSVDKIAKRYIVLHKDAVHTFLAVSDRGLSGREVAFPKTPGYYLSTILCGVRVLVTGFAHGASTEAAVVASYAQQLGAEIWTTKTIEDVLYHLRGNNPVYIIVPSCSRALQFLGALLANKSHVENQKIRSTITDADIQQLARTFITTDVIYQLMHNRASPQVQLRLLVSECFVPVLYGMPLHYIGDGSPTSIFALLLAGATLIRSKESQSASFYTTQESHRASAVFALSTFQKAYLPCANTLYHIPRLFGQYKVNLAANFFKQLTSYTDLDVSTIDRCKYTISGSISAVGQGGLALSTLSGADGSVESCLSGEYHPFQICRYKQIVTYSEQTLNGLTALSLVCQSVSIQSKKKSIFKSQHSVLEDNFLSIKYAQGTYTELITLLQVRPLVCTFYSSQSFTPLSNALLTSLNKALIEYIQLTICGTSIQWHLLRHSSLFTVLQTILRFPSSDTTAHTSPEKKDCHEPPLKQSQIDTDSDSIWCKLQSSDKLLKDLVSMLLHSSTSFIPFSLLATLYPFVKERLFIIVDPSLLLMMDIYLTDSSSYKDIKYPLEHAIPQILKNMQQFYITFSSDQLFYEKEPSITYTTELYKDLETCALDGLPVRRSYSCVDAITVEPPANPEFLFLSLHFRSMIWLQLVMELLYMDFINALLSKEENIPAQTPFCLLSELNQPCPVCNSRPMYPDASSLLSFLCSSMHSVLEFTGIDLTKAAHVTEHQSPPGYLHWSLLARIDTQTTMEVGEIVIERACTRTKEAKELCGTCHRLNEIFHPALSAHHLNAYRQSLYSRVVHTLIASLSLAWYDDSKLLMIAKKVGARPESVSILDFVCNLPRTGTPEMRPNGVHLPSFLTTLFKERGNYGIAETKGRKEYRMMYQAAMMAYPPIQKESSTANLVIDSNFFYDLESTAVVSHSSTIIRTERTDQRYNFTAPEESYDDPRFQKRSQPSLS</sequence>
<name>E1EZT8_GIAIA</name>
<accession>E1EZT8</accession>
<evidence type="ECO:0000313" key="2">
    <source>
        <dbReference type="EMBL" id="EFO64316.1"/>
    </source>
</evidence>
<comment type="caution">
    <text evidence="2">The sequence shown here is derived from an EMBL/GenBank/DDBJ whole genome shotgun (WGS) entry which is preliminary data.</text>
</comment>
<evidence type="ECO:0000256" key="1">
    <source>
        <dbReference type="SAM" id="MobiDB-lite"/>
    </source>
</evidence>
<organism evidence="2 3">
    <name type="scientific">Giardia intestinalis (strain P15)</name>
    <name type="common">Giardia lamblia</name>
    <dbReference type="NCBI Taxonomy" id="658858"/>
    <lineage>
        <taxon>Eukaryota</taxon>
        <taxon>Metamonada</taxon>
        <taxon>Diplomonadida</taxon>
        <taxon>Hexamitidae</taxon>
        <taxon>Giardiinae</taxon>
        <taxon>Giardia</taxon>
    </lineage>
</organism>
<feature type="region of interest" description="Disordered" evidence="1">
    <location>
        <begin position="502"/>
        <end position="523"/>
    </location>
</feature>
<feature type="region of interest" description="Disordered" evidence="1">
    <location>
        <begin position="980"/>
        <end position="999"/>
    </location>
</feature>
<dbReference type="AlphaFoldDB" id="E1EZT8"/>
<proteinExistence type="predicted"/>
<feature type="compositionally biased region" description="Basic and acidic residues" evidence="1">
    <location>
        <begin position="509"/>
        <end position="519"/>
    </location>
</feature>
<dbReference type="OMA" id="IVTYSEQ"/>
<gene>
    <name evidence="2" type="ORF">GLP15_1222</name>
</gene>
<dbReference type="EMBL" id="ACVC01000099">
    <property type="protein sequence ID" value="EFO64316.1"/>
    <property type="molecule type" value="Genomic_DNA"/>
</dbReference>
<reference evidence="2 3" key="1">
    <citation type="journal article" date="2010" name="BMC Genomics">
        <title>Genome analysis and comparative genomics of a Giardia intestinalis assemblage E isolate.</title>
        <authorList>
            <person name="Jerlstrom-Hultqvist J."/>
            <person name="Franzen O."/>
            <person name="Ankarklev J."/>
            <person name="Xu F."/>
            <person name="Nohynkova E."/>
            <person name="Andersson J.O."/>
            <person name="Svard S.G."/>
            <person name="Andersson B."/>
        </authorList>
    </citation>
    <scope>NUCLEOTIDE SEQUENCE [LARGE SCALE GENOMIC DNA]</scope>
    <source>
        <strain evidence="2 3">P15</strain>
    </source>
</reference>
<protein>
    <submittedName>
        <fullName evidence="2">Uncharacterized protein</fullName>
    </submittedName>
</protein>